<dbReference type="FunFam" id="1.25.40.10:FF:000023">
    <property type="entry name" value="Pre-mRNA-splicing factor SYF1"/>
    <property type="match status" value="1"/>
</dbReference>
<evidence type="ECO:0000259" key="9">
    <source>
        <dbReference type="Pfam" id="PF23220"/>
    </source>
</evidence>
<dbReference type="InterPro" id="IPR056350">
    <property type="entry name" value="HAT_Syf1_central"/>
</dbReference>
<evidence type="ECO:0000256" key="5">
    <source>
        <dbReference type="ARBA" id="ARBA00022737"/>
    </source>
</evidence>
<sequence>MESAIEEKLVREPHVVKRWIEYLDVKKDAPYLLRVAIYERALFHLPGSYKLWFRYLDERCKHVRGKPLAEKEYELTNAAFDRALVYMNKMPRIWIMYAAFLRSQDLISRCRLALDDALRALPITQHNLIWDEYLRFVYKHNELWQLGCHVWPKYLQFEPRHREKYVDYLLEANRHGEAMEQIGIMVSDPGFVSAEGRTLHDIWIQLCDLIVKYPAKAANLGRNKLDVEAVLRAGLRRFSDETGRLWCALAEFHIKLGQFGSAEDVYEEGMRAVNTVRDFSTIFDAYVQYQEAMLTAKMDLFGDDEEEDGDEARDNNTDSGTGSSAIEGGTENDKAAAETAIEGPEAKRRRTTAITEPFYHINADSEDKVNDVDLRLAQLSFIIDQRPFLLNEVVLRQNPHNVQEWLNRAKLFREKEDVAQVVTTLNRALEVVNPALALGRPSELWIQLSKVYEDNEDSEEARKVLQTAADSPFRDVEDLVAVVCASIELELRHEAFERALTLARDAVKRPSERAIAENIALQRQRRTKGVEGPSVPGADDVKNTEGIVKEKFRLQQRLYKSTRLWSLYADLEESLGTLATARAAYESMIDLKVATPQTILNLACLLYENNFYEDAFKALEKGVALFDWPHVGDIWSAYLTKFVSRYGGSKMERTRELFEKALAGAPADKAKPLFLLLSDFEEEHGDSTHAMANYERLCATVPENQKVDMYNLAAAKAHELVGVSRMRNIFESALEDLQDPVNLREVSLRFAEKERALGEIDRARAIFKHAAQFANPRTVLSFWDRWKEFEVEHGNEDTYKEMLRVKRSIQVRFQDTNYALGQNDSHDSEKPFASQQVTNSGNKKDPNDKDKVEDGTPAP</sequence>
<evidence type="ECO:0000259" key="10">
    <source>
        <dbReference type="Pfam" id="PF23231"/>
    </source>
</evidence>
<dbReference type="PANTHER" id="PTHR11246">
    <property type="entry name" value="PRE-MRNA SPLICING FACTOR"/>
    <property type="match status" value="1"/>
</dbReference>
<comment type="caution">
    <text evidence="12">The sequence shown here is derived from an EMBL/GenBank/DDBJ whole genome shotgun (WGS) entry which is preliminary data.</text>
</comment>
<feature type="domain" description="Pre-mRNA-splicing factor Syf1/CRNKL1-like C-terminal HAT-repeats" evidence="10">
    <location>
        <begin position="434"/>
        <end position="517"/>
    </location>
</feature>
<dbReference type="InterPro" id="IPR003107">
    <property type="entry name" value="HAT"/>
</dbReference>
<gene>
    <name evidence="12" type="ORF">FCC1311_080542</name>
</gene>
<dbReference type="PANTHER" id="PTHR11246:SF5">
    <property type="entry name" value="PRE-MRNA-SPLICING FACTOR SYF1"/>
    <property type="match status" value="1"/>
</dbReference>
<dbReference type="Pfam" id="PF23233">
    <property type="entry name" value="HAT_Syf1_CNRKL1_N"/>
    <property type="match status" value="1"/>
</dbReference>
<keyword evidence="3" id="KW-0507">mRNA processing</keyword>
<dbReference type="FunCoup" id="A0A2R5GNE8">
    <property type="interactions" value="327"/>
</dbReference>
<protein>
    <submittedName>
        <fullName evidence="12">Pre-mRNA-splicing factor SYF1</fullName>
    </submittedName>
</protein>
<dbReference type="Proteomes" id="UP000241890">
    <property type="component" value="Unassembled WGS sequence"/>
</dbReference>
<name>A0A2R5GNE8_9STRA</name>
<dbReference type="InterPro" id="IPR055433">
    <property type="entry name" value="HAT_Syf1-like_N"/>
</dbReference>
<dbReference type="SUPFAM" id="SSF48452">
    <property type="entry name" value="TPR-like"/>
    <property type="match status" value="4"/>
</dbReference>
<keyword evidence="13" id="KW-1185">Reference proteome</keyword>
<keyword evidence="6" id="KW-0508">mRNA splicing</keyword>
<dbReference type="GO" id="GO:0000974">
    <property type="term" value="C:Prp19 complex"/>
    <property type="evidence" value="ECO:0007669"/>
    <property type="project" value="TreeGrafter"/>
</dbReference>
<evidence type="ECO:0000256" key="4">
    <source>
        <dbReference type="ARBA" id="ARBA00022728"/>
    </source>
</evidence>
<feature type="region of interest" description="Disordered" evidence="8">
    <location>
        <begin position="820"/>
        <end position="859"/>
    </location>
</feature>
<evidence type="ECO:0000313" key="13">
    <source>
        <dbReference type="Proteomes" id="UP000241890"/>
    </source>
</evidence>
<keyword evidence="5" id="KW-0677">Repeat</keyword>
<dbReference type="Pfam" id="PF23231">
    <property type="entry name" value="HAT_Syf1_CNRKL1_C"/>
    <property type="match status" value="2"/>
</dbReference>
<organism evidence="12 13">
    <name type="scientific">Hondaea fermentalgiana</name>
    <dbReference type="NCBI Taxonomy" id="2315210"/>
    <lineage>
        <taxon>Eukaryota</taxon>
        <taxon>Sar</taxon>
        <taxon>Stramenopiles</taxon>
        <taxon>Bigyra</taxon>
        <taxon>Labyrinthulomycetes</taxon>
        <taxon>Thraustochytrida</taxon>
        <taxon>Thraustochytriidae</taxon>
        <taxon>Hondaea</taxon>
    </lineage>
</organism>
<dbReference type="Gene3D" id="1.25.40.10">
    <property type="entry name" value="Tetratricopeptide repeat domain"/>
    <property type="match status" value="4"/>
</dbReference>
<feature type="domain" description="Pre-mRNA-splicing factor Syf1-like N-terminal HAT-repeats" evidence="11">
    <location>
        <begin position="4"/>
        <end position="159"/>
    </location>
</feature>
<reference evidence="12 13" key="1">
    <citation type="submission" date="2017-12" db="EMBL/GenBank/DDBJ databases">
        <title>Sequencing, de novo assembly and annotation of complete genome of a new Thraustochytrid species, strain FCC1311.</title>
        <authorList>
            <person name="Sedici K."/>
            <person name="Godart F."/>
            <person name="Aiese Cigliano R."/>
            <person name="Sanseverino W."/>
            <person name="Barakat M."/>
            <person name="Ortet P."/>
            <person name="Marechal E."/>
            <person name="Cagnac O."/>
            <person name="Amato A."/>
        </authorList>
    </citation>
    <scope>NUCLEOTIDE SEQUENCE [LARGE SCALE GENOMIC DNA]</scope>
</reference>
<evidence type="ECO:0000256" key="8">
    <source>
        <dbReference type="SAM" id="MobiDB-lite"/>
    </source>
</evidence>
<dbReference type="EMBL" id="BEYU01000108">
    <property type="protein sequence ID" value="GBG31829.1"/>
    <property type="molecule type" value="Genomic_DNA"/>
</dbReference>
<proteinExistence type="inferred from homology"/>
<evidence type="ECO:0000256" key="2">
    <source>
        <dbReference type="ARBA" id="ARBA00008644"/>
    </source>
</evidence>
<keyword evidence="7" id="KW-0539">Nucleus</keyword>
<keyword evidence="4" id="KW-0747">Spliceosome</keyword>
<dbReference type="SMART" id="SM00386">
    <property type="entry name" value="HAT"/>
    <property type="match status" value="11"/>
</dbReference>
<feature type="domain" description="Pre-mRNA-splicing factor Syf1/CRNKL1-like C-terminal HAT-repeats" evidence="10">
    <location>
        <begin position="544"/>
        <end position="848"/>
    </location>
</feature>
<evidence type="ECO:0000259" key="11">
    <source>
        <dbReference type="Pfam" id="PF23233"/>
    </source>
</evidence>
<evidence type="ECO:0000313" key="12">
    <source>
        <dbReference type="EMBL" id="GBG31829.1"/>
    </source>
</evidence>
<comment type="similarity">
    <text evidence="2">Belongs to the crooked-neck family.</text>
</comment>
<comment type="subcellular location">
    <subcellularLocation>
        <location evidence="1">Nucleus</location>
    </subcellularLocation>
</comment>
<feature type="domain" description="Pre-mRNA-splicing factor SYF1 central HAT repeats" evidence="9">
    <location>
        <begin position="163"/>
        <end position="314"/>
    </location>
</feature>
<dbReference type="InParanoid" id="A0A2R5GNE8"/>
<feature type="region of interest" description="Disordered" evidence="8">
    <location>
        <begin position="304"/>
        <end position="349"/>
    </location>
</feature>
<evidence type="ECO:0000256" key="3">
    <source>
        <dbReference type="ARBA" id="ARBA00022664"/>
    </source>
</evidence>
<dbReference type="GO" id="GO:0071007">
    <property type="term" value="C:U2-type catalytic step 2 spliceosome"/>
    <property type="evidence" value="ECO:0007669"/>
    <property type="project" value="TreeGrafter"/>
</dbReference>
<dbReference type="GO" id="GO:0000349">
    <property type="term" value="P:generation of catalytic spliceosome for first transesterification step"/>
    <property type="evidence" value="ECO:0007669"/>
    <property type="project" value="TreeGrafter"/>
</dbReference>
<dbReference type="InterPro" id="IPR011990">
    <property type="entry name" value="TPR-like_helical_dom_sf"/>
</dbReference>
<dbReference type="OrthoDB" id="10067343at2759"/>
<dbReference type="FunFam" id="1.25.40.10:FF:000137">
    <property type="entry name" value="Pre-mRNA-splicing factor syf1"/>
    <property type="match status" value="1"/>
</dbReference>
<feature type="compositionally biased region" description="Basic and acidic residues" evidence="8">
    <location>
        <begin position="842"/>
        <end position="859"/>
    </location>
</feature>
<evidence type="ECO:0000256" key="7">
    <source>
        <dbReference type="ARBA" id="ARBA00023242"/>
    </source>
</evidence>
<evidence type="ECO:0000256" key="6">
    <source>
        <dbReference type="ARBA" id="ARBA00023187"/>
    </source>
</evidence>
<dbReference type="InterPro" id="IPR045075">
    <property type="entry name" value="Syf1-like"/>
</dbReference>
<evidence type="ECO:0000256" key="1">
    <source>
        <dbReference type="ARBA" id="ARBA00004123"/>
    </source>
</evidence>
<accession>A0A2R5GNE8</accession>
<dbReference type="AlphaFoldDB" id="A0A2R5GNE8"/>
<dbReference type="InterPro" id="IPR055430">
    <property type="entry name" value="HAT_Syf1_CNRKL1_C"/>
</dbReference>
<dbReference type="GO" id="GO:0071014">
    <property type="term" value="C:post-mRNA release spliceosomal complex"/>
    <property type="evidence" value="ECO:0007669"/>
    <property type="project" value="TreeGrafter"/>
</dbReference>
<feature type="domain" description="Pre-mRNA-splicing factor SYF1 central HAT repeats" evidence="9">
    <location>
        <begin position="363"/>
        <end position="431"/>
    </location>
</feature>
<dbReference type="Pfam" id="PF23220">
    <property type="entry name" value="HAT_Syf1_M"/>
    <property type="match status" value="2"/>
</dbReference>